<reference evidence="2 3" key="1">
    <citation type="submission" date="2018-05" db="EMBL/GenBank/DDBJ databases">
        <title>Amnibacterium sp. M8JJ-5, whole genome shotgun sequence.</title>
        <authorList>
            <person name="Tuo L."/>
        </authorList>
    </citation>
    <scope>NUCLEOTIDE SEQUENCE [LARGE SCALE GENOMIC DNA]</scope>
    <source>
        <strain evidence="2 3">M8JJ-5</strain>
    </source>
</reference>
<accession>A0A2V1HRX0</accession>
<dbReference type="RefSeq" id="WP_116755079.1">
    <property type="nucleotide sequence ID" value="NZ_JBHUEX010000001.1"/>
</dbReference>
<feature type="region of interest" description="Disordered" evidence="1">
    <location>
        <begin position="43"/>
        <end position="77"/>
    </location>
</feature>
<gene>
    <name evidence="2" type="ORF">DDQ50_02145</name>
</gene>
<evidence type="ECO:0000313" key="2">
    <source>
        <dbReference type="EMBL" id="PVZ95343.1"/>
    </source>
</evidence>
<comment type="caution">
    <text evidence="2">The sequence shown here is derived from an EMBL/GenBank/DDBJ whole genome shotgun (WGS) entry which is preliminary data.</text>
</comment>
<proteinExistence type="predicted"/>
<evidence type="ECO:0000256" key="1">
    <source>
        <dbReference type="SAM" id="MobiDB-lite"/>
    </source>
</evidence>
<sequence>MVVDEPDDVLRRIVFGRGSTREQVREASAELQRRESERLAVLESPVPVDESAAVEADDRFAAWDPEQDSPPATAVPVRRRSPWPALLVTAVVAAAVGSAATAAAIAALMPEDAASADAPTAVDPGLPTSVYDPTTGRAIYSVPQTPEELGTDGLDRWFALPQGERDVLPSSVDRIDPASSRYVGQVGDLGGVWTARDVDGDYCLVVGVRVAGGTASSCANEDIFDRTGLYLGTEQYTVYWNASSVIMSVTQAQ</sequence>
<keyword evidence="3" id="KW-1185">Reference proteome</keyword>
<name>A0A2V1HRX0_9MICO</name>
<evidence type="ECO:0000313" key="3">
    <source>
        <dbReference type="Proteomes" id="UP000244893"/>
    </source>
</evidence>
<dbReference type="Proteomes" id="UP000244893">
    <property type="component" value="Unassembled WGS sequence"/>
</dbReference>
<dbReference type="OrthoDB" id="9854360at2"/>
<organism evidence="2 3">
    <name type="scientific">Amnibacterium flavum</name>
    <dbReference type="NCBI Taxonomy" id="2173173"/>
    <lineage>
        <taxon>Bacteria</taxon>
        <taxon>Bacillati</taxon>
        <taxon>Actinomycetota</taxon>
        <taxon>Actinomycetes</taxon>
        <taxon>Micrococcales</taxon>
        <taxon>Microbacteriaceae</taxon>
        <taxon>Amnibacterium</taxon>
    </lineage>
</organism>
<dbReference type="AlphaFoldDB" id="A0A2V1HRX0"/>
<protein>
    <submittedName>
        <fullName evidence="2">Uncharacterized protein</fullName>
    </submittedName>
</protein>
<dbReference type="EMBL" id="QEOP01000001">
    <property type="protein sequence ID" value="PVZ95343.1"/>
    <property type="molecule type" value="Genomic_DNA"/>
</dbReference>